<accession>A0AAW4FR16</accession>
<reference evidence="1 2" key="1">
    <citation type="submission" date="2020-01" db="EMBL/GenBank/DDBJ databases">
        <title>Draft genome assembly of Ensifer adhaerens T173.</title>
        <authorList>
            <person name="Craig J.E."/>
            <person name="Stinchcombe J.R."/>
        </authorList>
    </citation>
    <scope>NUCLEOTIDE SEQUENCE [LARGE SCALE GENOMIC DNA]</scope>
    <source>
        <strain evidence="1 2">T173</strain>
    </source>
</reference>
<organism evidence="1 2">
    <name type="scientific">Ensifer canadensis</name>
    <dbReference type="NCBI Taxonomy" id="555315"/>
    <lineage>
        <taxon>Bacteria</taxon>
        <taxon>Pseudomonadati</taxon>
        <taxon>Pseudomonadota</taxon>
        <taxon>Alphaproteobacteria</taxon>
        <taxon>Hyphomicrobiales</taxon>
        <taxon>Rhizobiaceae</taxon>
        <taxon>Sinorhizobium/Ensifer group</taxon>
        <taxon>Ensifer</taxon>
    </lineage>
</organism>
<evidence type="ECO:0000313" key="1">
    <source>
        <dbReference type="EMBL" id="MBM3093763.1"/>
    </source>
</evidence>
<proteinExistence type="predicted"/>
<name>A0AAW4FR16_9HYPH</name>
<dbReference type="Pfam" id="PF11171">
    <property type="entry name" value="DUF2958"/>
    <property type="match status" value="1"/>
</dbReference>
<dbReference type="AlphaFoldDB" id="A0AAW4FR16"/>
<evidence type="ECO:0000313" key="2">
    <source>
        <dbReference type="Proteomes" id="UP000744980"/>
    </source>
</evidence>
<dbReference type="InterPro" id="IPR021341">
    <property type="entry name" value="DUF2958"/>
</dbReference>
<gene>
    <name evidence="1" type="ORF">GFB56_23660</name>
</gene>
<keyword evidence="2" id="KW-1185">Reference proteome</keyword>
<comment type="caution">
    <text evidence="1">The sequence shown here is derived from an EMBL/GenBank/DDBJ whole genome shotgun (WGS) entry which is preliminary data.</text>
</comment>
<protein>
    <submittedName>
        <fullName evidence="1">DUF2958 domain-containing protein</fullName>
    </submittedName>
</protein>
<dbReference type="Proteomes" id="UP000744980">
    <property type="component" value="Unassembled WGS sequence"/>
</dbReference>
<sequence>MPMRLITEEIRAALITNGRRFQRDPDFDPLPLLKLFTPDAAATWLIAAADPEDPDLLFGLCDLGVGFPELGSVLFSEIQSVRGRLGLRVERDLTFKADRSISAYAKVATVASRFVA</sequence>
<dbReference type="EMBL" id="WXFA01000018">
    <property type="protein sequence ID" value="MBM3093763.1"/>
    <property type="molecule type" value="Genomic_DNA"/>
</dbReference>